<dbReference type="GO" id="GO:0007059">
    <property type="term" value="P:chromosome segregation"/>
    <property type="evidence" value="ECO:0007669"/>
    <property type="project" value="TreeGrafter"/>
</dbReference>
<evidence type="ECO:0000259" key="1">
    <source>
        <dbReference type="SMART" id="SM00470"/>
    </source>
</evidence>
<dbReference type="EMBL" id="JAZKKV010000004">
    <property type="protein sequence ID" value="MEE9657583.1"/>
    <property type="molecule type" value="Genomic_DNA"/>
</dbReference>
<dbReference type="InterPro" id="IPR036086">
    <property type="entry name" value="ParB/Sulfiredoxin_sf"/>
</dbReference>
<comment type="caution">
    <text evidence="2">The sequence shown here is derived from an EMBL/GenBank/DDBJ whole genome shotgun (WGS) entry which is preliminary data.</text>
</comment>
<dbReference type="SMART" id="SM00470">
    <property type="entry name" value="ParB"/>
    <property type="match status" value="1"/>
</dbReference>
<evidence type="ECO:0000313" key="3">
    <source>
        <dbReference type="Proteomes" id="UP001331691"/>
    </source>
</evidence>
<dbReference type="GO" id="GO:0005694">
    <property type="term" value="C:chromosome"/>
    <property type="evidence" value="ECO:0007669"/>
    <property type="project" value="TreeGrafter"/>
</dbReference>
<proteinExistence type="predicted"/>
<feature type="domain" description="ParB-like N-terminal" evidence="1">
    <location>
        <begin position="8"/>
        <end position="93"/>
    </location>
</feature>
<dbReference type="CDD" id="cd16403">
    <property type="entry name" value="ParB_N_like_MT"/>
    <property type="match status" value="1"/>
</dbReference>
<dbReference type="Pfam" id="PF02195">
    <property type="entry name" value="ParB_N"/>
    <property type="match status" value="1"/>
</dbReference>
<dbReference type="Gene3D" id="3.90.1530.10">
    <property type="entry name" value="Conserved hypothetical protein from pyrococcus furiosus pfu- 392566-001, ParB domain"/>
    <property type="match status" value="1"/>
</dbReference>
<dbReference type="PANTHER" id="PTHR33375:SF1">
    <property type="entry name" value="CHROMOSOME-PARTITIONING PROTEIN PARB-RELATED"/>
    <property type="match status" value="1"/>
</dbReference>
<reference evidence="2 3" key="1">
    <citation type="submission" date="2023-10" db="EMBL/GenBank/DDBJ databases">
        <title>Wastewater isolates of ESBL- and carbapenemase-producing Gram-negative bacteria from New Zealand.</title>
        <authorList>
            <person name="Straub C."/>
            <person name="Weaver L."/>
            <person name="Cornelius A."/>
            <person name="Mcgill E."/>
            <person name="Dyet K."/>
            <person name="White L."/>
            <person name="Pattis I."/>
        </authorList>
    </citation>
    <scope>NUCLEOTIDE SEQUENCE [LARGE SCALE GENOMIC DNA]</scope>
    <source>
        <strain evidence="2 3">ESBL09</strain>
    </source>
</reference>
<dbReference type="AlphaFoldDB" id="A0AB35XIS9"/>
<dbReference type="InterPro" id="IPR050336">
    <property type="entry name" value="Chromosome_partition/occlusion"/>
</dbReference>
<gene>
    <name evidence="2" type="ORF">V4836_26375</name>
</gene>
<dbReference type="InterPro" id="IPR003115">
    <property type="entry name" value="ParB_N"/>
</dbReference>
<organism evidence="2 3">
    <name type="scientific">Kluyvera ascorbata</name>
    <dbReference type="NCBI Taxonomy" id="51288"/>
    <lineage>
        <taxon>Bacteria</taxon>
        <taxon>Pseudomonadati</taxon>
        <taxon>Pseudomonadota</taxon>
        <taxon>Gammaproteobacteria</taxon>
        <taxon>Enterobacterales</taxon>
        <taxon>Enterobacteriaceae</taxon>
        <taxon>Kluyvera</taxon>
    </lineage>
</organism>
<dbReference type="SUPFAM" id="SSF110849">
    <property type="entry name" value="ParB/Sulfiredoxin"/>
    <property type="match status" value="1"/>
</dbReference>
<dbReference type="PANTHER" id="PTHR33375">
    <property type="entry name" value="CHROMOSOME-PARTITIONING PROTEIN PARB-RELATED"/>
    <property type="match status" value="1"/>
</dbReference>
<protein>
    <submittedName>
        <fullName evidence="2">ParB/Srx family N-terminal domain-containing protein</fullName>
    </submittedName>
</protein>
<dbReference type="Proteomes" id="UP001331691">
    <property type="component" value="Unassembled WGS sequence"/>
</dbReference>
<keyword evidence="3" id="KW-1185">Reference proteome</keyword>
<accession>A0AB35XIS9</accession>
<dbReference type="GO" id="GO:0045881">
    <property type="term" value="P:positive regulation of sporulation resulting in formation of a cellular spore"/>
    <property type="evidence" value="ECO:0007669"/>
    <property type="project" value="TreeGrafter"/>
</dbReference>
<evidence type="ECO:0000313" key="2">
    <source>
        <dbReference type="EMBL" id="MEE9657583.1"/>
    </source>
</evidence>
<dbReference type="RefSeq" id="WP_063160589.1">
    <property type="nucleotide sequence ID" value="NZ_JAZKKV010000004.1"/>
</dbReference>
<name>A0AB35XIS9_9ENTR</name>
<sequence length="225" mass="24792">MSTPFEIVYLDPKTLVPYEANAKKHDETQIRDLAAAISKRGFDQPITVDKEMVIITGHGRREAAIYAGLDLVPVIIRADLDEVSVRAKRLEDNRLASTDYDAIKLQKELEELVLGDEVVIGFDERELSVLVGSMTEDMATDSLVMDLGHESVRQHEEHEEISREVAESELRVIDVLGFKTLPAGSALVVGDLLAHMEEVTGESGAEAFVAYAKRVSEEAVDGEEA</sequence>